<reference evidence="3" key="1">
    <citation type="submission" date="2020-11" db="EMBL/GenBank/DDBJ databases">
        <authorList>
            <consortium name="DOE Joint Genome Institute"/>
            <person name="Ahrendt S."/>
            <person name="Riley R."/>
            <person name="Andreopoulos W."/>
            <person name="Labutti K."/>
            <person name="Pangilinan J."/>
            <person name="Ruiz-Duenas F.J."/>
            <person name="Barrasa J.M."/>
            <person name="Sanchez-Garcia M."/>
            <person name="Camarero S."/>
            <person name="Miyauchi S."/>
            <person name="Serrano A."/>
            <person name="Linde D."/>
            <person name="Babiker R."/>
            <person name="Drula E."/>
            <person name="Ayuso-Fernandez I."/>
            <person name="Pacheco R."/>
            <person name="Padilla G."/>
            <person name="Ferreira P."/>
            <person name="Barriuso J."/>
            <person name="Kellner H."/>
            <person name="Castanera R."/>
            <person name="Alfaro M."/>
            <person name="Ramirez L."/>
            <person name="Pisabarro A.G."/>
            <person name="Kuo A."/>
            <person name="Tritt A."/>
            <person name="Lipzen A."/>
            <person name="He G."/>
            <person name="Yan M."/>
            <person name="Ng V."/>
            <person name="Cullen D."/>
            <person name="Martin F."/>
            <person name="Rosso M.-N."/>
            <person name="Henrissat B."/>
            <person name="Hibbett D."/>
            <person name="Martinez A.T."/>
            <person name="Grigoriev I.V."/>
        </authorList>
    </citation>
    <scope>NUCLEOTIDE SEQUENCE</scope>
    <source>
        <strain evidence="3">MF-IS2</strain>
    </source>
</reference>
<dbReference type="Pfam" id="PF20151">
    <property type="entry name" value="DUF6533"/>
    <property type="match status" value="1"/>
</dbReference>
<dbReference type="InterPro" id="IPR045340">
    <property type="entry name" value="DUF6533"/>
</dbReference>
<dbReference type="OrthoDB" id="2638860at2759"/>
<evidence type="ECO:0000313" key="3">
    <source>
        <dbReference type="EMBL" id="KAF9442968.1"/>
    </source>
</evidence>
<evidence type="ECO:0000256" key="1">
    <source>
        <dbReference type="SAM" id="Phobius"/>
    </source>
</evidence>
<dbReference type="AlphaFoldDB" id="A0A9P5X198"/>
<feature type="transmembrane region" description="Helical" evidence="1">
    <location>
        <begin position="53"/>
        <end position="78"/>
    </location>
</feature>
<keyword evidence="1" id="KW-0812">Transmembrane</keyword>
<gene>
    <name evidence="3" type="ORF">P691DRAFT_788633</name>
</gene>
<proteinExistence type="predicted"/>
<evidence type="ECO:0000313" key="4">
    <source>
        <dbReference type="Proteomes" id="UP000807342"/>
    </source>
</evidence>
<keyword evidence="1" id="KW-1133">Transmembrane helix</keyword>
<dbReference type="EMBL" id="MU151538">
    <property type="protein sequence ID" value="KAF9442968.1"/>
    <property type="molecule type" value="Genomic_DNA"/>
</dbReference>
<keyword evidence="1" id="KW-0472">Membrane</keyword>
<evidence type="ECO:0000259" key="2">
    <source>
        <dbReference type="Pfam" id="PF20151"/>
    </source>
</evidence>
<dbReference type="Proteomes" id="UP000807342">
    <property type="component" value="Unassembled WGS sequence"/>
</dbReference>
<organism evidence="3 4">
    <name type="scientific">Macrolepiota fuliginosa MF-IS2</name>
    <dbReference type="NCBI Taxonomy" id="1400762"/>
    <lineage>
        <taxon>Eukaryota</taxon>
        <taxon>Fungi</taxon>
        <taxon>Dikarya</taxon>
        <taxon>Basidiomycota</taxon>
        <taxon>Agaricomycotina</taxon>
        <taxon>Agaricomycetes</taxon>
        <taxon>Agaricomycetidae</taxon>
        <taxon>Agaricales</taxon>
        <taxon>Agaricineae</taxon>
        <taxon>Agaricaceae</taxon>
        <taxon>Macrolepiota</taxon>
    </lineage>
</organism>
<name>A0A9P5X198_9AGAR</name>
<protein>
    <recommendedName>
        <fullName evidence="2">DUF6533 domain-containing protein</fullName>
    </recommendedName>
</protein>
<comment type="caution">
    <text evidence="3">The sequence shown here is derived from an EMBL/GenBank/DDBJ whole genome shotgun (WGS) entry which is preliminary data.</text>
</comment>
<feature type="transmembrane region" description="Helical" evidence="1">
    <location>
        <begin position="90"/>
        <end position="111"/>
    </location>
</feature>
<accession>A0A9P5X198</accession>
<keyword evidence="4" id="KW-1185">Reference proteome</keyword>
<sequence length="199" mass="23007">MSSASARQLVDELRQVRLYQIYDYFLTFTEEVELVWASRWTVMKTAFLFDRYLFVPNLIIQLLRLAQAYTYLSLFGVYLSGCTLNNLGDWVVPTLTQPSIAILCLRLWVMWNKDKKFLSCVFDVSKQRVDLSFIVSLVVDIDGKQILIPIYSDAFTITGPDFSSVLQAFCFTFTSVLCRISIFNLLRDIGRSKCKLLSR</sequence>
<feature type="domain" description="DUF6533" evidence="2">
    <location>
        <begin position="21"/>
        <end position="54"/>
    </location>
</feature>